<evidence type="ECO:0000256" key="2">
    <source>
        <dbReference type="ARBA" id="ARBA00013350"/>
    </source>
</evidence>
<dbReference type="GO" id="GO:0018279">
    <property type="term" value="P:protein N-linked glycosylation via asparagine"/>
    <property type="evidence" value="ECO:0007669"/>
    <property type="project" value="UniProtKB-UniRule"/>
</dbReference>
<dbReference type="PANTHER" id="PTHR10830">
    <property type="entry name" value="DOLICHYL-DIPHOSPHOOLIGOSACCHARIDE--PROTEIN GLYCOSYLTRANSFERASE 48 KDA SUBUNIT"/>
    <property type="match status" value="1"/>
</dbReference>
<dbReference type="Proteomes" id="UP000676336">
    <property type="component" value="Unassembled WGS sequence"/>
</dbReference>
<keyword evidence="3" id="KW-0256">Endoplasmic reticulum</keyword>
<accession>A0A8S2YQY9</accession>
<evidence type="ECO:0000313" key="5">
    <source>
        <dbReference type="EMBL" id="CAF4581281.1"/>
    </source>
</evidence>
<dbReference type="Pfam" id="PF03345">
    <property type="entry name" value="OST48_N"/>
    <property type="match status" value="1"/>
</dbReference>
<sequence length="48" mass="5259">YPATVGKRTLLISVLQARNNARVGFVGSLDFFSNDFFLSAVQPNNGKK</sequence>
<evidence type="ECO:0000256" key="3">
    <source>
        <dbReference type="RuleBase" id="RU361142"/>
    </source>
</evidence>
<evidence type="ECO:0000256" key="1">
    <source>
        <dbReference type="ARBA" id="ARBA00004115"/>
    </source>
</evidence>
<feature type="domain" description="OST48 N-terminal" evidence="4">
    <location>
        <begin position="3"/>
        <end position="43"/>
    </location>
</feature>
<dbReference type="AlphaFoldDB" id="A0A8S2YQY9"/>
<reference evidence="5" key="1">
    <citation type="submission" date="2021-02" db="EMBL/GenBank/DDBJ databases">
        <authorList>
            <person name="Nowell W R."/>
        </authorList>
    </citation>
    <scope>NUCLEOTIDE SEQUENCE</scope>
</reference>
<comment type="function">
    <text evidence="3">Subunit of the oligosaccharyl transferase (OST) complex that catalyzes the initial transfer of a defined glycan (Glc(3)Man(9)GlcNAc(2) in eukaryotes) from the lipid carrier dolichol-pyrophosphate to an asparagine residue within an Asn-X-Ser/Thr consensus motif in nascent polypeptide chains, the first step in protein N-glycosylation. N-glycosylation occurs cotranslationally and the complex associates with the Sec61 complex at the channel-forming translocon complex that mediates protein translocation across the endoplasmic reticulum (ER).</text>
</comment>
<protein>
    <recommendedName>
        <fullName evidence="2 3">Dolichyl-diphosphooligosaccharide--protein glycosyltransferase 48 kDa subunit</fullName>
        <shortName evidence="3">Oligosaccharyl transferase 48 kDa subunit</shortName>
    </recommendedName>
</protein>
<comment type="similarity">
    <text evidence="3">Belongs to the DDOST 48 kDa subunit family.</text>
</comment>
<evidence type="ECO:0000313" key="6">
    <source>
        <dbReference type="Proteomes" id="UP000676336"/>
    </source>
</evidence>
<dbReference type="EMBL" id="CAJOBI010099545">
    <property type="protein sequence ID" value="CAF4581281.1"/>
    <property type="molecule type" value="Genomic_DNA"/>
</dbReference>
<dbReference type="PANTHER" id="PTHR10830:SF0">
    <property type="entry name" value="DOLICHYL-DIPHOSPHOOLIGOSACCHARIDE--PROTEIN GLYCOSYLTRANSFERASE 48 KDA SUBUNIT"/>
    <property type="match status" value="1"/>
</dbReference>
<gene>
    <name evidence="5" type="ORF">SMN809_LOCUS38277</name>
</gene>
<comment type="subunit">
    <text evidence="3">Component of the oligosaccharyltransferase (OST) complex.</text>
</comment>
<feature type="non-terminal residue" evidence="5">
    <location>
        <position position="1"/>
    </location>
</feature>
<dbReference type="InterPro" id="IPR005013">
    <property type="entry name" value="DDOST_48_kDa_subunit"/>
</dbReference>
<comment type="caution">
    <text evidence="5">The sequence shown here is derived from an EMBL/GenBank/DDBJ whole genome shotgun (WGS) entry which is preliminary data.</text>
</comment>
<dbReference type="GO" id="GO:0008250">
    <property type="term" value="C:oligosaccharyltransferase complex"/>
    <property type="evidence" value="ECO:0007669"/>
    <property type="project" value="TreeGrafter"/>
</dbReference>
<name>A0A8S2YQY9_9BILA</name>
<organism evidence="5 6">
    <name type="scientific">Rotaria magnacalcarata</name>
    <dbReference type="NCBI Taxonomy" id="392030"/>
    <lineage>
        <taxon>Eukaryota</taxon>
        <taxon>Metazoa</taxon>
        <taxon>Spiralia</taxon>
        <taxon>Gnathifera</taxon>
        <taxon>Rotifera</taxon>
        <taxon>Eurotatoria</taxon>
        <taxon>Bdelloidea</taxon>
        <taxon>Philodinida</taxon>
        <taxon>Philodinidae</taxon>
        <taxon>Rotaria</taxon>
    </lineage>
</organism>
<comment type="subcellular location">
    <subcellularLocation>
        <location evidence="1 3">Endoplasmic reticulum membrane</location>
        <topology evidence="1 3">Single-pass type I membrane protein</topology>
    </subcellularLocation>
</comment>
<evidence type="ECO:0000259" key="4">
    <source>
        <dbReference type="Pfam" id="PF03345"/>
    </source>
</evidence>
<comment type="pathway">
    <text evidence="3">Protein modification; protein glycosylation.</text>
</comment>
<proteinExistence type="inferred from homology"/>
<dbReference type="InterPro" id="IPR055457">
    <property type="entry name" value="OST48_N"/>
</dbReference>